<gene>
    <name evidence="2" type="ORF">O3G_MSEX008529</name>
</gene>
<organism evidence="2 3">
    <name type="scientific">Manduca sexta</name>
    <name type="common">Tobacco hawkmoth</name>
    <name type="synonym">Tobacco hornworm</name>
    <dbReference type="NCBI Taxonomy" id="7130"/>
    <lineage>
        <taxon>Eukaryota</taxon>
        <taxon>Metazoa</taxon>
        <taxon>Ecdysozoa</taxon>
        <taxon>Arthropoda</taxon>
        <taxon>Hexapoda</taxon>
        <taxon>Insecta</taxon>
        <taxon>Pterygota</taxon>
        <taxon>Neoptera</taxon>
        <taxon>Endopterygota</taxon>
        <taxon>Lepidoptera</taxon>
        <taxon>Glossata</taxon>
        <taxon>Ditrysia</taxon>
        <taxon>Bombycoidea</taxon>
        <taxon>Sphingidae</taxon>
        <taxon>Sphinginae</taxon>
        <taxon>Sphingini</taxon>
        <taxon>Manduca</taxon>
    </lineage>
</organism>
<dbReference type="Proteomes" id="UP000791440">
    <property type="component" value="Unassembled WGS sequence"/>
</dbReference>
<dbReference type="AlphaFoldDB" id="A0A921ZAE4"/>
<dbReference type="InterPro" id="IPR004875">
    <property type="entry name" value="DDE_SF_endonuclease_dom"/>
</dbReference>
<dbReference type="EMBL" id="JH668458">
    <property type="protein sequence ID" value="KAG6454154.1"/>
    <property type="molecule type" value="Genomic_DNA"/>
</dbReference>
<dbReference type="Pfam" id="PF03184">
    <property type="entry name" value="DDE_1"/>
    <property type="match status" value="1"/>
</dbReference>
<evidence type="ECO:0000313" key="2">
    <source>
        <dbReference type="EMBL" id="KAG6454154.1"/>
    </source>
</evidence>
<proteinExistence type="predicted"/>
<name>A0A921ZAE4_MANSE</name>
<reference evidence="2" key="1">
    <citation type="journal article" date="2016" name="Insect Biochem. Mol. Biol.">
        <title>Multifaceted biological insights from a draft genome sequence of the tobacco hornworm moth, Manduca sexta.</title>
        <authorList>
            <person name="Kanost M.R."/>
            <person name="Arrese E.L."/>
            <person name="Cao X."/>
            <person name="Chen Y.R."/>
            <person name="Chellapilla S."/>
            <person name="Goldsmith M.R."/>
            <person name="Grosse-Wilde E."/>
            <person name="Heckel D.G."/>
            <person name="Herndon N."/>
            <person name="Jiang H."/>
            <person name="Papanicolaou A."/>
            <person name="Qu J."/>
            <person name="Soulages J.L."/>
            <person name="Vogel H."/>
            <person name="Walters J."/>
            <person name="Waterhouse R.M."/>
            <person name="Ahn S.J."/>
            <person name="Almeida F.C."/>
            <person name="An C."/>
            <person name="Aqrawi P."/>
            <person name="Bretschneider A."/>
            <person name="Bryant W.B."/>
            <person name="Bucks S."/>
            <person name="Chao H."/>
            <person name="Chevignon G."/>
            <person name="Christen J.M."/>
            <person name="Clarke D.F."/>
            <person name="Dittmer N.T."/>
            <person name="Ferguson L.C.F."/>
            <person name="Garavelou S."/>
            <person name="Gordon K.H.J."/>
            <person name="Gunaratna R.T."/>
            <person name="Han Y."/>
            <person name="Hauser F."/>
            <person name="He Y."/>
            <person name="Heidel-Fischer H."/>
            <person name="Hirsh A."/>
            <person name="Hu Y."/>
            <person name="Jiang H."/>
            <person name="Kalra D."/>
            <person name="Klinner C."/>
            <person name="Konig C."/>
            <person name="Kovar C."/>
            <person name="Kroll A.R."/>
            <person name="Kuwar S.S."/>
            <person name="Lee S.L."/>
            <person name="Lehman R."/>
            <person name="Li K."/>
            <person name="Li Z."/>
            <person name="Liang H."/>
            <person name="Lovelace S."/>
            <person name="Lu Z."/>
            <person name="Mansfield J.H."/>
            <person name="McCulloch K.J."/>
            <person name="Mathew T."/>
            <person name="Morton B."/>
            <person name="Muzny D.M."/>
            <person name="Neunemann D."/>
            <person name="Ongeri F."/>
            <person name="Pauchet Y."/>
            <person name="Pu L.L."/>
            <person name="Pyrousis I."/>
            <person name="Rao X.J."/>
            <person name="Redding A."/>
            <person name="Roesel C."/>
            <person name="Sanchez-Gracia A."/>
            <person name="Schaack S."/>
            <person name="Shukla A."/>
            <person name="Tetreau G."/>
            <person name="Wang Y."/>
            <person name="Xiong G.H."/>
            <person name="Traut W."/>
            <person name="Walsh T.K."/>
            <person name="Worley K.C."/>
            <person name="Wu D."/>
            <person name="Wu W."/>
            <person name="Wu Y.Q."/>
            <person name="Zhang X."/>
            <person name="Zou Z."/>
            <person name="Zucker H."/>
            <person name="Briscoe A.D."/>
            <person name="Burmester T."/>
            <person name="Clem R.J."/>
            <person name="Feyereisen R."/>
            <person name="Grimmelikhuijzen C.J.P."/>
            <person name="Hamodrakas S.J."/>
            <person name="Hansson B.S."/>
            <person name="Huguet E."/>
            <person name="Jermiin L.S."/>
            <person name="Lan Q."/>
            <person name="Lehman H.K."/>
            <person name="Lorenzen M."/>
            <person name="Merzendorfer H."/>
            <person name="Michalopoulos I."/>
            <person name="Morton D.B."/>
            <person name="Muthukrishnan S."/>
            <person name="Oakeshott J.G."/>
            <person name="Palmer W."/>
            <person name="Park Y."/>
            <person name="Passarelli A.L."/>
            <person name="Rozas J."/>
            <person name="Schwartz L.M."/>
            <person name="Smith W."/>
            <person name="Southgate A."/>
            <person name="Vilcinskas A."/>
            <person name="Vogt R."/>
            <person name="Wang P."/>
            <person name="Werren J."/>
            <person name="Yu X.Q."/>
            <person name="Zhou J.J."/>
            <person name="Brown S.J."/>
            <person name="Scherer S.E."/>
            <person name="Richards S."/>
            <person name="Blissard G.W."/>
        </authorList>
    </citation>
    <scope>NUCLEOTIDE SEQUENCE</scope>
</reference>
<feature type="domain" description="DDE-1" evidence="1">
    <location>
        <begin position="144"/>
        <end position="218"/>
    </location>
</feature>
<evidence type="ECO:0000313" key="3">
    <source>
        <dbReference type="Proteomes" id="UP000791440"/>
    </source>
</evidence>
<keyword evidence="3" id="KW-1185">Reference proteome</keyword>
<comment type="caution">
    <text evidence="2">The sequence shown here is derived from an EMBL/GenBank/DDBJ whole genome shotgun (WGS) entry which is preliminary data.</text>
</comment>
<reference evidence="2" key="2">
    <citation type="submission" date="2020-12" db="EMBL/GenBank/DDBJ databases">
        <authorList>
            <person name="Kanost M."/>
        </authorList>
    </citation>
    <scope>NUCLEOTIDE SEQUENCE</scope>
</reference>
<dbReference type="GO" id="GO:0003676">
    <property type="term" value="F:nucleic acid binding"/>
    <property type="evidence" value="ECO:0007669"/>
    <property type="project" value="InterPro"/>
</dbReference>
<protein>
    <recommendedName>
        <fullName evidence="1">DDE-1 domain-containing protein</fullName>
    </recommendedName>
</protein>
<evidence type="ECO:0000259" key="1">
    <source>
        <dbReference type="Pfam" id="PF03184"/>
    </source>
</evidence>
<accession>A0A921ZAE4</accession>
<sequence>MKRVRELEGKVRAVVEKKLVIQNSRIFLLFEVNRHVFRVNRNEEREKRFNDNMPGSDFSKSFLKRHNDKISQRVSQNIKRNRTAVSPEIINAYFEQLKISLNDIPITNVVNYDETNLADDPGRKKIITKRGTKYPERVMNHSKAAVSIMIACTAVGELLPPYVVYKSENVYDTWTKSGPKGCRYNRSQSGWFDANIFEDWVTSIILPFFAGKEGKKCLIEPLDVAFFRPMKMA</sequence>